<sequence length="381" mass="41613">MKRFIIIILLIFLVNSSFSFSEDEYNDLEENFFYARGEVIEVISDVEGIDYNDINSLNIDTQILKIRITSGKYKGQEFIIENHVSGNPVFDIIVKNGDKVLLDIEEDSEGIPSIYITDFIRDTYLGVLLLIFAGLLIVIGKIKGIKSIISLAITGTVILKFMLPMILKGFNPIWVAILSATIITSISFVIIAGINFKSFSAIIGTVGGVVFAGFIAYTIGSLVKLTGLHSEEANMLMFIPQQISFNFQGLLFSGIIIGTLGAVMDVAMSISSAMYEMKALNPEISSNKLIVSGLNIGKDVMGTMSNTLILAYTGSSVPLMLLFMAYETSIIKIINLDMIATEIVRALSGSIGLIIAIPITAMATGLILKYEHIFPKSQKPN</sequence>
<keyword evidence="3" id="KW-1185">Reference proteome</keyword>
<dbReference type="RefSeq" id="WP_091729922.1">
    <property type="nucleotide sequence ID" value="NZ_FNQE01000017.1"/>
</dbReference>
<dbReference type="EMBL" id="FNQE01000017">
    <property type="protein sequence ID" value="SDZ06599.1"/>
    <property type="molecule type" value="Genomic_DNA"/>
</dbReference>
<feature type="transmembrane region" description="Helical" evidence="1">
    <location>
        <begin position="346"/>
        <end position="368"/>
    </location>
</feature>
<dbReference type="Proteomes" id="UP000198625">
    <property type="component" value="Unassembled WGS sequence"/>
</dbReference>
<proteinExistence type="predicted"/>
<dbReference type="AlphaFoldDB" id="A0A1H3Q1J1"/>
<feature type="transmembrane region" description="Helical" evidence="1">
    <location>
        <begin position="173"/>
        <end position="194"/>
    </location>
</feature>
<organism evidence="2 3">
    <name type="scientific">Proteiniborus ethanoligenes</name>
    <dbReference type="NCBI Taxonomy" id="415015"/>
    <lineage>
        <taxon>Bacteria</taxon>
        <taxon>Bacillati</taxon>
        <taxon>Bacillota</taxon>
        <taxon>Clostridia</taxon>
        <taxon>Eubacteriales</taxon>
        <taxon>Proteiniborus</taxon>
    </lineage>
</organism>
<dbReference type="Pfam" id="PF07907">
    <property type="entry name" value="YibE_F"/>
    <property type="match status" value="1"/>
</dbReference>
<evidence type="ECO:0000313" key="3">
    <source>
        <dbReference type="Proteomes" id="UP000198625"/>
    </source>
</evidence>
<keyword evidence="1" id="KW-0812">Transmembrane</keyword>
<dbReference type="InterPro" id="IPR012507">
    <property type="entry name" value="YibE_F"/>
</dbReference>
<dbReference type="OrthoDB" id="5753718at2"/>
<feature type="transmembrane region" description="Helical" evidence="1">
    <location>
        <begin position="147"/>
        <end position="167"/>
    </location>
</feature>
<name>A0A1H3Q1J1_9FIRM</name>
<gene>
    <name evidence="2" type="ORF">SAMN05660462_01726</name>
</gene>
<dbReference type="PANTHER" id="PTHR41771">
    <property type="entry name" value="MEMBRANE PROTEIN-RELATED"/>
    <property type="match status" value="1"/>
</dbReference>
<feature type="transmembrane region" description="Helical" evidence="1">
    <location>
        <begin position="308"/>
        <end position="326"/>
    </location>
</feature>
<evidence type="ECO:0000313" key="2">
    <source>
        <dbReference type="EMBL" id="SDZ06599.1"/>
    </source>
</evidence>
<reference evidence="3" key="1">
    <citation type="submission" date="2016-10" db="EMBL/GenBank/DDBJ databases">
        <authorList>
            <person name="Varghese N."/>
            <person name="Submissions S."/>
        </authorList>
    </citation>
    <scope>NUCLEOTIDE SEQUENCE [LARGE SCALE GENOMIC DNA]</scope>
    <source>
        <strain evidence="3">DSM 21650</strain>
    </source>
</reference>
<feature type="transmembrane region" description="Helical" evidence="1">
    <location>
        <begin position="123"/>
        <end position="140"/>
    </location>
</feature>
<protein>
    <submittedName>
        <fullName evidence="2">Uncharacterized membrane protein</fullName>
    </submittedName>
</protein>
<feature type="transmembrane region" description="Helical" evidence="1">
    <location>
        <begin position="243"/>
        <end position="268"/>
    </location>
</feature>
<feature type="transmembrane region" description="Helical" evidence="1">
    <location>
        <begin position="201"/>
        <end position="223"/>
    </location>
</feature>
<keyword evidence="1" id="KW-0472">Membrane</keyword>
<accession>A0A1H3Q1J1</accession>
<keyword evidence="1" id="KW-1133">Transmembrane helix</keyword>
<dbReference type="PANTHER" id="PTHR41771:SF1">
    <property type="entry name" value="MEMBRANE PROTEIN"/>
    <property type="match status" value="1"/>
</dbReference>
<evidence type="ECO:0000256" key="1">
    <source>
        <dbReference type="SAM" id="Phobius"/>
    </source>
</evidence>